<evidence type="ECO:0000313" key="3">
    <source>
        <dbReference type="Proteomes" id="UP000091857"/>
    </source>
</evidence>
<dbReference type="InterPro" id="IPR009737">
    <property type="entry name" value="Aim32/Apd1-like"/>
</dbReference>
<dbReference type="AlphaFoldDB" id="A0A2C9UG57"/>
<keyword evidence="1" id="KW-0812">Transmembrane</keyword>
<keyword evidence="3" id="KW-1185">Reference proteome</keyword>
<dbReference type="SUPFAM" id="SSF52833">
    <property type="entry name" value="Thioredoxin-like"/>
    <property type="match status" value="1"/>
</dbReference>
<organism evidence="2 3">
    <name type="scientific">Manihot esculenta</name>
    <name type="common">Cassava</name>
    <name type="synonym">Jatropha manihot</name>
    <dbReference type="NCBI Taxonomy" id="3983"/>
    <lineage>
        <taxon>Eukaryota</taxon>
        <taxon>Viridiplantae</taxon>
        <taxon>Streptophyta</taxon>
        <taxon>Embryophyta</taxon>
        <taxon>Tracheophyta</taxon>
        <taxon>Spermatophyta</taxon>
        <taxon>Magnoliopsida</taxon>
        <taxon>eudicotyledons</taxon>
        <taxon>Gunneridae</taxon>
        <taxon>Pentapetalae</taxon>
        <taxon>rosids</taxon>
        <taxon>fabids</taxon>
        <taxon>Malpighiales</taxon>
        <taxon>Euphorbiaceae</taxon>
        <taxon>Crotonoideae</taxon>
        <taxon>Manihoteae</taxon>
        <taxon>Manihot</taxon>
    </lineage>
</organism>
<dbReference type="Pfam" id="PF06999">
    <property type="entry name" value="Suc_Fer-like"/>
    <property type="match status" value="1"/>
</dbReference>
<dbReference type="Gene3D" id="3.40.30.10">
    <property type="entry name" value="Glutaredoxin"/>
    <property type="match status" value="1"/>
</dbReference>
<dbReference type="Proteomes" id="UP000091857">
    <property type="component" value="Chromosome 15"/>
</dbReference>
<dbReference type="EMBL" id="CM004401">
    <property type="protein sequence ID" value="OAY29519.1"/>
    <property type="molecule type" value="Genomic_DNA"/>
</dbReference>
<evidence type="ECO:0000313" key="2">
    <source>
        <dbReference type="EMBL" id="OAY29519.1"/>
    </source>
</evidence>
<dbReference type="CDD" id="cd03062">
    <property type="entry name" value="TRX_Fd_Sucrase"/>
    <property type="match status" value="1"/>
</dbReference>
<name>A0A2C9UG57_MANES</name>
<proteinExistence type="predicted"/>
<dbReference type="Gramene" id="Manes.15G151200.1.v8.1">
    <property type="protein sequence ID" value="Manes.15G151200.1.v8.1.CDS"/>
    <property type="gene ID" value="Manes.15G151200.v8.1"/>
</dbReference>
<protein>
    <recommendedName>
        <fullName evidence="4">Altered inheritance of mitochondria protein 32</fullName>
    </recommendedName>
</protein>
<comment type="caution">
    <text evidence="2">The sequence shown here is derived from an EMBL/GenBank/DDBJ whole genome shotgun (WGS) entry which is preliminary data.</text>
</comment>
<keyword evidence="1" id="KW-0472">Membrane</keyword>
<evidence type="ECO:0008006" key="4">
    <source>
        <dbReference type="Google" id="ProtNLM"/>
    </source>
</evidence>
<dbReference type="InterPro" id="IPR036249">
    <property type="entry name" value="Thioredoxin-like_sf"/>
</dbReference>
<feature type="transmembrane region" description="Helical" evidence="1">
    <location>
        <begin position="389"/>
        <end position="409"/>
    </location>
</feature>
<dbReference type="PANTHER" id="PTHR31902:SF10">
    <property type="entry name" value="SUCRASE_FERREDOXIN-LIKE FAMILY PROTEIN"/>
    <property type="match status" value="1"/>
</dbReference>
<dbReference type="STRING" id="3983.A0A2C9UG57"/>
<dbReference type="PANTHER" id="PTHR31902">
    <property type="entry name" value="ACTIN PATCHES DISTAL PROTEIN 1"/>
    <property type="match status" value="1"/>
</dbReference>
<keyword evidence="1" id="KW-1133">Transmembrane helix</keyword>
<reference evidence="3" key="1">
    <citation type="journal article" date="2016" name="Nat. Biotechnol.">
        <title>Sequencing wild and cultivated cassava and related species reveals extensive interspecific hybridization and genetic diversity.</title>
        <authorList>
            <person name="Bredeson J.V."/>
            <person name="Lyons J.B."/>
            <person name="Prochnik S.E."/>
            <person name="Wu G.A."/>
            <person name="Ha C.M."/>
            <person name="Edsinger-Gonzales E."/>
            <person name="Grimwood J."/>
            <person name="Schmutz J."/>
            <person name="Rabbi I.Y."/>
            <person name="Egesi C."/>
            <person name="Nauluvula P."/>
            <person name="Lebot V."/>
            <person name="Ndunguru J."/>
            <person name="Mkamilo G."/>
            <person name="Bart R.S."/>
            <person name="Setter T.L."/>
            <person name="Gleadow R.M."/>
            <person name="Kulakow P."/>
            <person name="Ferguson M.E."/>
            <person name="Rounsley S."/>
            <person name="Rokhsar D.S."/>
        </authorList>
    </citation>
    <scope>NUCLEOTIDE SEQUENCE [LARGE SCALE GENOMIC DNA]</scope>
    <source>
        <strain evidence="3">cv. AM560-2</strain>
    </source>
</reference>
<sequence length="413" mass="45732">MRIAHRPRSLLPPALHFPSHSWSPNRILSFCSLPLQKPRTLALKRRRPERTIAAFAMADTEDISKAISAEEDAKFGFSRPEMYKSNLAGTVDQYDRHVFVCFRGPESWLPRVEETDLLPKLFSSVVKSRKDDIAIKTKITICEEREDTEFECGDVLIFPDMIKYKCLKDSDVDGFVDDVLVNGKQWTSAVQKLNGAYVFVCAHGSRDKRCGVCGPVLIEKLKEEIESRGLRDQVFVAACSHVGGHKYAGNLIVYSPDSEGKIMGHWYGYVTPDDVPEIFDQHIGQGIVIERIWRGQMGAPTEEGKMAAEQMLPNGKAAKERKKREESNSEITQENVGGCCQGSNGFSCCRDGSLGVNEERKLEKNINAHGKKGLGKASSWIASLEQSDVLAAVAVIGAVATVAVAYSLYKKSG</sequence>
<evidence type="ECO:0000256" key="1">
    <source>
        <dbReference type="SAM" id="Phobius"/>
    </source>
</evidence>
<dbReference type="FunFam" id="3.40.30.10:FF:000213">
    <property type="entry name" value="APD1p protein"/>
    <property type="match status" value="1"/>
</dbReference>
<accession>A0A2C9UG57</accession>
<gene>
    <name evidence="2" type="ORF">MANES_15G151200v8</name>
</gene>
<dbReference type="OrthoDB" id="10253744at2759"/>